<dbReference type="EMBL" id="JAUEPO010000004">
    <property type="protein sequence ID" value="KAK3324501.1"/>
    <property type="molecule type" value="Genomic_DNA"/>
</dbReference>
<keyword evidence="3" id="KW-1185">Reference proteome</keyword>
<gene>
    <name evidence="2" type="ORF">B0T19DRAFT_231458</name>
</gene>
<keyword evidence="1" id="KW-0732">Signal</keyword>
<comment type="caution">
    <text evidence="2">The sequence shown here is derived from an EMBL/GenBank/DDBJ whole genome shotgun (WGS) entry which is preliminary data.</text>
</comment>
<reference evidence="2" key="1">
    <citation type="journal article" date="2023" name="Mol. Phylogenet. Evol.">
        <title>Genome-scale phylogeny and comparative genomics of the fungal order Sordariales.</title>
        <authorList>
            <person name="Hensen N."/>
            <person name="Bonometti L."/>
            <person name="Westerberg I."/>
            <person name="Brannstrom I.O."/>
            <person name="Guillou S."/>
            <person name="Cros-Aarteil S."/>
            <person name="Calhoun S."/>
            <person name="Haridas S."/>
            <person name="Kuo A."/>
            <person name="Mondo S."/>
            <person name="Pangilinan J."/>
            <person name="Riley R."/>
            <person name="LaButti K."/>
            <person name="Andreopoulos B."/>
            <person name="Lipzen A."/>
            <person name="Chen C."/>
            <person name="Yan M."/>
            <person name="Daum C."/>
            <person name="Ng V."/>
            <person name="Clum A."/>
            <person name="Steindorff A."/>
            <person name="Ohm R.A."/>
            <person name="Martin F."/>
            <person name="Silar P."/>
            <person name="Natvig D.O."/>
            <person name="Lalanne C."/>
            <person name="Gautier V."/>
            <person name="Ament-Velasquez S.L."/>
            <person name="Kruys A."/>
            <person name="Hutchinson M.I."/>
            <person name="Powell A.J."/>
            <person name="Barry K."/>
            <person name="Miller A.N."/>
            <person name="Grigoriev I.V."/>
            <person name="Debuchy R."/>
            <person name="Gladieux P."/>
            <person name="Hiltunen Thoren M."/>
            <person name="Johannesson H."/>
        </authorList>
    </citation>
    <scope>NUCLEOTIDE SEQUENCE</scope>
    <source>
        <strain evidence="2">SMH4131-1</strain>
    </source>
</reference>
<evidence type="ECO:0000256" key="1">
    <source>
        <dbReference type="SAM" id="SignalP"/>
    </source>
</evidence>
<evidence type="ECO:0000313" key="3">
    <source>
        <dbReference type="Proteomes" id="UP001286456"/>
    </source>
</evidence>
<feature type="signal peptide" evidence="1">
    <location>
        <begin position="1"/>
        <end position="18"/>
    </location>
</feature>
<proteinExistence type="predicted"/>
<dbReference type="Proteomes" id="UP001286456">
    <property type="component" value="Unassembled WGS sequence"/>
</dbReference>
<sequence length="382" mass="40217">MRSASLAALLAGAALAVGAKVPEPVSGVALDSDAVIRGLQFKNKRDTCVSDDLLQLLKSPANKPDAKAFCRAYLGLVSTTAVETVTPSAVTELATETLTLTHLTSVTLTDISTTIQTATETVVVTTITHTQGALKARITSASNGEILSGILSSSYSADQLSSACSCLKLRKCRKKATATAAGSTETVVSTATVDATSTETATTLATVTLATTVTEPATAVETVAPPGPTLPTKAFRIVLNNGGTKSYFKRTPYVLGDLLYQVTDVSQAAVFTIDAESRLTFSSPSYTSPVYAFYGSAFYTQATAGYVFPFNTLTYIGAYSGGTTYKWNIDYETGLITTGTPGFTVVLETCVRYFENANRNIFFVGKNQQSGCTLIQPAIEFV</sequence>
<reference evidence="2" key="2">
    <citation type="submission" date="2023-06" db="EMBL/GenBank/DDBJ databases">
        <authorList>
            <consortium name="Lawrence Berkeley National Laboratory"/>
            <person name="Haridas S."/>
            <person name="Hensen N."/>
            <person name="Bonometti L."/>
            <person name="Westerberg I."/>
            <person name="Brannstrom I.O."/>
            <person name="Guillou S."/>
            <person name="Cros-Aarteil S."/>
            <person name="Calhoun S."/>
            <person name="Kuo A."/>
            <person name="Mondo S."/>
            <person name="Pangilinan J."/>
            <person name="Riley R."/>
            <person name="Labutti K."/>
            <person name="Andreopoulos B."/>
            <person name="Lipzen A."/>
            <person name="Chen C."/>
            <person name="Yanf M."/>
            <person name="Daum C."/>
            <person name="Ng V."/>
            <person name="Clum A."/>
            <person name="Steindorff A."/>
            <person name="Ohm R."/>
            <person name="Martin F."/>
            <person name="Silar P."/>
            <person name="Natvig D."/>
            <person name="Lalanne C."/>
            <person name="Gautier V."/>
            <person name="Ament-Velasquez S.L."/>
            <person name="Kruys A."/>
            <person name="Hutchinson M.I."/>
            <person name="Powell A.J."/>
            <person name="Barry K."/>
            <person name="Miller A.N."/>
            <person name="Grigoriev I.V."/>
            <person name="Debuchy R."/>
            <person name="Gladieux P."/>
            <person name="Thoren M.H."/>
            <person name="Johannesson H."/>
        </authorList>
    </citation>
    <scope>NUCLEOTIDE SEQUENCE</scope>
    <source>
        <strain evidence="2">SMH4131-1</strain>
    </source>
</reference>
<feature type="chain" id="PRO_5041928686" evidence="1">
    <location>
        <begin position="19"/>
        <end position="382"/>
    </location>
</feature>
<name>A0AAE0IHM9_9PEZI</name>
<dbReference type="AlphaFoldDB" id="A0AAE0IHM9"/>
<accession>A0AAE0IHM9</accession>
<organism evidence="2 3">
    <name type="scientific">Cercophora scortea</name>
    <dbReference type="NCBI Taxonomy" id="314031"/>
    <lineage>
        <taxon>Eukaryota</taxon>
        <taxon>Fungi</taxon>
        <taxon>Dikarya</taxon>
        <taxon>Ascomycota</taxon>
        <taxon>Pezizomycotina</taxon>
        <taxon>Sordariomycetes</taxon>
        <taxon>Sordariomycetidae</taxon>
        <taxon>Sordariales</taxon>
        <taxon>Lasiosphaeriaceae</taxon>
        <taxon>Cercophora</taxon>
    </lineage>
</organism>
<evidence type="ECO:0000313" key="2">
    <source>
        <dbReference type="EMBL" id="KAK3324501.1"/>
    </source>
</evidence>
<protein>
    <submittedName>
        <fullName evidence="2">Uncharacterized protein</fullName>
    </submittedName>
</protein>